<dbReference type="InterPro" id="IPR036148">
    <property type="entry name" value="MmgE/PrpD_sf"/>
</dbReference>
<accession>A0ABS9P3I8</accession>
<evidence type="ECO:0000256" key="1">
    <source>
        <dbReference type="SAM" id="MobiDB-lite"/>
    </source>
</evidence>
<dbReference type="RefSeq" id="WP_238975027.1">
    <property type="nucleotide sequence ID" value="NZ_JABFUC010000001.1"/>
</dbReference>
<keyword evidence="3" id="KW-1185">Reference proteome</keyword>
<dbReference type="SUPFAM" id="SSF103378">
    <property type="entry name" value="2-methylcitrate dehydratase PrpD"/>
    <property type="match status" value="1"/>
</dbReference>
<protein>
    <submittedName>
        <fullName evidence="2">Uncharacterized protein</fullName>
    </submittedName>
</protein>
<evidence type="ECO:0000313" key="2">
    <source>
        <dbReference type="EMBL" id="MCG6656344.1"/>
    </source>
</evidence>
<sequence length="78" mass="8784">MARVEITLNDGTQREATLELPKGEPETPLSPDEMEAKFIELMAFAGHDRPHARSLLQQIDQLDGDLSSLWPRLSRESP</sequence>
<gene>
    <name evidence="2" type="ORF">HOP52_00940</name>
</gene>
<evidence type="ECO:0000313" key="3">
    <source>
        <dbReference type="Proteomes" id="UP000814385"/>
    </source>
</evidence>
<name>A0ABS9P3I8_9GAMM</name>
<organism evidence="2 3">
    <name type="scientific">Billgrantia campisalis</name>
    <dbReference type="NCBI Taxonomy" id="74661"/>
    <lineage>
        <taxon>Bacteria</taxon>
        <taxon>Pseudomonadati</taxon>
        <taxon>Pseudomonadota</taxon>
        <taxon>Gammaproteobacteria</taxon>
        <taxon>Oceanospirillales</taxon>
        <taxon>Halomonadaceae</taxon>
        <taxon>Billgrantia</taxon>
    </lineage>
</organism>
<feature type="compositionally biased region" description="Basic and acidic residues" evidence="1">
    <location>
        <begin position="12"/>
        <end position="25"/>
    </location>
</feature>
<feature type="region of interest" description="Disordered" evidence="1">
    <location>
        <begin position="1"/>
        <end position="30"/>
    </location>
</feature>
<dbReference type="EMBL" id="JABFUC010000001">
    <property type="protein sequence ID" value="MCG6656344.1"/>
    <property type="molecule type" value="Genomic_DNA"/>
</dbReference>
<proteinExistence type="predicted"/>
<reference evidence="2 3" key="1">
    <citation type="submission" date="2020-05" db="EMBL/GenBank/DDBJ databases">
        <title>Comparative genomic analysis of denitrifying bacteria from Halomonas genus.</title>
        <authorList>
            <person name="Wang L."/>
            <person name="Shao Z."/>
        </authorList>
    </citation>
    <scope>NUCLEOTIDE SEQUENCE [LARGE SCALE GENOMIC DNA]</scope>
    <source>
        <strain evidence="2 3">A4</strain>
    </source>
</reference>
<comment type="caution">
    <text evidence="2">The sequence shown here is derived from an EMBL/GenBank/DDBJ whole genome shotgun (WGS) entry which is preliminary data.</text>
</comment>
<dbReference type="Proteomes" id="UP000814385">
    <property type="component" value="Unassembled WGS sequence"/>
</dbReference>